<accession>A0A9D1FKM3</accession>
<comment type="caution">
    <text evidence="1">The sequence shown here is derived from an EMBL/GenBank/DDBJ whole genome shotgun (WGS) entry which is preliminary data.</text>
</comment>
<reference evidence="1" key="1">
    <citation type="submission" date="2020-10" db="EMBL/GenBank/DDBJ databases">
        <authorList>
            <person name="Gilroy R."/>
        </authorList>
    </citation>
    <scope>NUCLEOTIDE SEQUENCE</scope>
    <source>
        <strain evidence="1">CHK199-13235</strain>
    </source>
</reference>
<dbReference type="EMBL" id="DVJP01000018">
    <property type="protein sequence ID" value="HIS75601.1"/>
    <property type="molecule type" value="Genomic_DNA"/>
</dbReference>
<organism evidence="1 2">
    <name type="scientific">Candidatus Merdivicinus excrementipullorum</name>
    <dbReference type="NCBI Taxonomy" id="2840867"/>
    <lineage>
        <taxon>Bacteria</taxon>
        <taxon>Bacillati</taxon>
        <taxon>Bacillota</taxon>
        <taxon>Clostridia</taxon>
        <taxon>Eubacteriales</taxon>
        <taxon>Oscillospiraceae</taxon>
        <taxon>Oscillospiraceae incertae sedis</taxon>
        <taxon>Candidatus Merdivicinus</taxon>
    </lineage>
</organism>
<gene>
    <name evidence="1" type="ORF">IAB51_02215</name>
</gene>
<dbReference type="Proteomes" id="UP000824002">
    <property type="component" value="Unassembled WGS sequence"/>
</dbReference>
<reference evidence="1" key="2">
    <citation type="journal article" date="2021" name="PeerJ">
        <title>Extensive microbial diversity within the chicken gut microbiome revealed by metagenomics and culture.</title>
        <authorList>
            <person name="Gilroy R."/>
            <person name="Ravi A."/>
            <person name="Getino M."/>
            <person name="Pursley I."/>
            <person name="Horton D.L."/>
            <person name="Alikhan N.F."/>
            <person name="Baker D."/>
            <person name="Gharbi K."/>
            <person name="Hall N."/>
            <person name="Watson M."/>
            <person name="Adriaenssens E.M."/>
            <person name="Foster-Nyarko E."/>
            <person name="Jarju S."/>
            <person name="Secka A."/>
            <person name="Antonio M."/>
            <person name="Oren A."/>
            <person name="Chaudhuri R.R."/>
            <person name="La Ragione R."/>
            <person name="Hildebrand F."/>
            <person name="Pallen M.J."/>
        </authorList>
    </citation>
    <scope>NUCLEOTIDE SEQUENCE</scope>
    <source>
        <strain evidence="1">CHK199-13235</strain>
    </source>
</reference>
<protein>
    <submittedName>
        <fullName evidence="1">Uncharacterized protein</fullName>
    </submittedName>
</protein>
<evidence type="ECO:0000313" key="1">
    <source>
        <dbReference type="EMBL" id="HIS75601.1"/>
    </source>
</evidence>
<sequence>MNQHPANLGRDYAFEGRISERVLRNYLSRSMVLSFFDSGSEYGIPPEKMTEEAIRLITQSGAKYIARAACAWIPNGKEIARWEEMKKAAETLHAADPDVILEACIFETAYPSFEEFPIPAHVFEAFGMEPENRNFRYKEMLFPDGRYVDHWEKDGSVPDMTRLETQMFFYFRGCLYIDLGFEAIHCGQVLLMGETDAHYACWTKVMNLLRQYAKTHARRHFVLLNAHTHGIVGTDGKLLFDFHAYPARPVAFAEDAPHVATEHNPQRCRLVSGWGNSIYNRSMGGLTHSGWECEHLPYFVEIDNYGCQPPEFLNTQVDYYPWGYDEISWFANQPKWYRKQWIAYAWQWLKDNDPDGYLELLGGRTARFYNPEKPDLLTRGTFYYVNGPEFEDFDILYDTWTADNQK</sequence>
<dbReference type="AlphaFoldDB" id="A0A9D1FKM3"/>
<proteinExistence type="predicted"/>
<evidence type="ECO:0000313" key="2">
    <source>
        <dbReference type="Proteomes" id="UP000824002"/>
    </source>
</evidence>
<name>A0A9D1FKM3_9FIRM</name>